<sequence length="53" mass="6103">MALMVKCVSSMPLNGLQRLILFFKLVQLPLSYPHYLCISKQAKTINVMFKTKD</sequence>
<gene>
    <name evidence="1" type="ORF">BTN50_1134</name>
</gene>
<accession>A0A291B9H4</accession>
<keyword evidence="2" id="KW-1185">Reference proteome</keyword>
<reference evidence="2" key="1">
    <citation type="submission" date="2017-04" db="EMBL/GenBank/DDBJ databases">
        <title>Genome evolution of the luminous symbionts of deep sea anglerfish.</title>
        <authorList>
            <person name="Hendry T.A."/>
        </authorList>
    </citation>
    <scope>NUCLEOTIDE SEQUENCE [LARGE SCALE GENOMIC DNA]</scope>
</reference>
<dbReference type="AlphaFoldDB" id="A0A291B9H4"/>
<evidence type="ECO:0000313" key="2">
    <source>
        <dbReference type="Proteomes" id="UP000218160"/>
    </source>
</evidence>
<protein>
    <submittedName>
        <fullName evidence="1">Mobile element protein</fullName>
    </submittedName>
</protein>
<dbReference type="EMBL" id="CP020660">
    <property type="protein sequence ID" value="ATF09627.1"/>
    <property type="molecule type" value="Genomic_DNA"/>
</dbReference>
<dbReference type="KEGG" id="elux:BTN50_1134"/>
<dbReference type="Proteomes" id="UP000218160">
    <property type="component" value="Chromosome 1"/>
</dbReference>
<evidence type="ECO:0000313" key="1">
    <source>
        <dbReference type="EMBL" id="ATF09627.1"/>
    </source>
</evidence>
<organism evidence="1 2">
    <name type="scientific">Candidatus Enterovibrio altilux</name>
    <dbReference type="NCBI Taxonomy" id="1927128"/>
    <lineage>
        <taxon>Bacteria</taxon>
        <taxon>Pseudomonadati</taxon>
        <taxon>Pseudomonadota</taxon>
        <taxon>Gammaproteobacteria</taxon>
        <taxon>Vibrionales</taxon>
        <taxon>Vibrionaceae</taxon>
        <taxon>Enterovibrio</taxon>
    </lineage>
</organism>
<proteinExistence type="predicted"/>
<name>A0A291B9H4_9GAMM</name>